<dbReference type="InterPro" id="IPR011045">
    <property type="entry name" value="N2O_reductase_N"/>
</dbReference>
<feature type="domain" description="Ig-like" evidence="3">
    <location>
        <begin position="135"/>
        <end position="219"/>
    </location>
</feature>
<dbReference type="Pfam" id="PF10282">
    <property type="entry name" value="Lactonase"/>
    <property type="match status" value="1"/>
</dbReference>
<evidence type="ECO:0000313" key="5">
    <source>
        <dbReference type="Proteomes" id="UP001165069"/>
    </source>
</evidence>
<dbReference type="SUPFAM" id="SSF48726">
    <property type="entry name" value="Immunoglobulin"/>
    <property type="match status" value="5"/>
</dbReference>
<keyword evidence="1" id="KW-0677">Repeat</keyword>
<gene>
    <name evidence="4" type="ORF">GETHLI_30460</name>
</gene>
<dbReference type="InterPro" id="IPR019405">
    <property type="entry name" value="Lactonase_7-beta_prop"/>
</dbReference>
<dbReference type="PANTHER" id="PTHR44170">
    <property type="entry name" value="PROTEIN SIDEKICK"/>
    <property type="match status" value="1"/>
</dbReference>
<feature type="domain" description="Ig-like" evidence="3">
    <location>
        <begin position="314"/>
        <end position="398"/>
    </location>
</feature>
<sequence length="1091" mass="111102">MTPKPPSMLYDIGWRPLTTRLLTGTGTGLVLAALAACGGGGSKPAPPPPAPTITSQPADATVVVGNPATFSVVATGSPTYQWTKGGTAISSNGTSATYTTAATAVTDNNAVFAVTVTNAGGAVTSTNATLHVNYVSITTQPVDASVTVGQPASFTVAASGSGTLTYQWQKAGSAINGATNATFPLTSASASDSGSYTCVVTSTLGTTTTSATTTPKTLTVITPAPAITTQPADRTVVAGNAATFSVVASNAASYQWFKGNTPAQEASATSATYTTDPTIASNDGTAIHVDVTNVGGTTSSSVATLHVNYVAIAPASQPANATIAATQPLNLSVGTPTHATGSTLSYQWNKGATAVGTNAPTFTLPSLATTDAGSYTCTITSSLNGTTATTTSNPAEITVVGLPIITAQPVGGTFFPGDQLNLGVTATFTGSESYQWKKNGTAIPGATLKTYTVLSLAAGDAGDYTCDVTNTLTSVPATVTTSVATVVVQLSPGITAQPVNRSVMEGQTATFNVTAKGPGTLSYQWYKGNAPVGGNSASYTTPAVALADDGSSYTCVVSNGTQPNATSAAATLTVTPLVPTFNASRTAITNGEGVTFTYTFSAGATAAVITDGTTPVNVLGTTSSTVFPDLTTYPTGHITYTLNVTVGGVTTPTSIPVTVKTYTPKWYYVVNNGSNDIYQYPVNAASPLSGNAMTGYMYDDGSTTPANALIGEAVGSPIAAGNGAIHIATTLDEKYFYVANNTDGTISAYTANATTGVLTAITGSPFALPAGFTAPYCSASTPDGTRLYVGCAEGIAVLNIDGSTGALTAAAAQIQQVVAGGRGQGDIVIHPSGKFLYATDSVHSVIKPYAIDATTGALTAAGTDASPKYATGVNNNLGPTTIYNPTSLVFDRAGTMLFTRSTDFNWPGSDPMTSTNAAIDIYLVDPSTGDLTHKSVNESVPDAYGAYLVPGQVDGYHSLAFSALPGVDHLYNTYANDQMLWMTFWSAWTVDTNPANASTYGKLTGYFADADWQAEPRSVMSQMMFTSGGSSIVRDRSGKVFAVTFNWDNMIFSYGSDASGNQTYMGTMFGGETPRTTGTTPVHGVFTGTLQ</sequence>
<reference evidence="4 5" key="1">
    <citation type="journal article" date="2023" name="Antonie Van Leeuwenhoek">
        <title>Mesoterricola silvestris gen. nov., sp. nov., Mesoterricola sediminis sp. nov., Geothrix oryzae sp. nov., Geothrix edaphica sp. nov., Geothrix rubra sp. nov., and Geothrix limicola sp. nov., six novel members of Acidobacteriota isolated from soils.</title>
        <authorList>
            <person name="Itoh H."/>
            <person name="Sugisawa Y."/>
            <person name="Mise K."/>
            <person name="Xu Z."/>
            <person name="Kuniyasu M."/>
            <person name="Ushijima N."/>
            <person name="Kawano K."/>
            <person name="Kobayashi E."/>
            <person name="Shiratori Y."/>
            <person name="Masuda Y."/>
            <person name="Senoo K."/>
        </authorList>
    </citation>
    <scope>NUCLEOTIDE SEQUENCE [LARGE SCALE GENOMIC DNA]</scope>
    <source>
        <strain evidence="4 5">Red804</strain>
    </source>
</reference>
<dbReference type="EMBL" id="BSDE01000007">
    <property type="protein sequence ID" value="GLH74544.1"/>
    <property type="molecule type" value="Genomic_DNA"/>
</dbReference>
<protein>
    <recommendedName>
        <fullName evidence="3">Ig-like domain-containing protein</fullName>
    </recommendedName>
</protein>
<dbReference type="SMART" id="SM00408">
    <property type="entry name" value="IGc2"/>
    <property type="match status" value="3"/>
</dbReference>
<dbReference type="InterPro" id="IPR003599">
    <property type="entry name" value="Ig_sub"/>
</dbReference>
<evidence type="ECO:0000256" key="2">
    <source>
        <dbReference type="ARBA" id="ARBA00023157"/>
    </source>
</evidence>
<dbReference type="InterPro" id="IPR015943">
    <property type="entry name" value="WD40/YVTN_repeat-like_dom_sf"/>
</dbReference>
<name>A0ABQ5QI53_9BACT</name>
<dbReference type="SMART" id="SM00409">
    <property type="entry name" value="IG"/>
    <property type="match status" value="5"/>
</dbReference>
<feature type="domain" description="Ig-like" evidence="3">
    <location>
        <begin position="403"/>
        <end position="480"/>
    </location>
</feature>
<evidence type="ECO:0000259" key="3">
    <source>
        <dbReference type="PROSITE" id="PS50835"/>
    </source>
</evidence>
<dbReference type="RefSeq" id="WP_285576956.1">
    <property type="nucleotide sequence ID" value="NZ_BSDE01000007.1"/>
</dbReference>
<proteinExistence type="predicted"/>
<keyword evidence="2" id="KW-1015">Disulfide bond</keyword>
<dbReference type="InterPro" id="IPR003598">
    <property type="entry name" value="Ig_sub2"/>
</dbReference>
<keyword evidence="5" id="KW-1185">Reference proteome</keyword>
<dbReference type="PROSITE" id="PS50835">
    <property type="entry name" value="IG_LIKE"/>
    <property type="match status" value="4"/>
</dbReference>
<dbReference type="Proteomes" id="UP001165069">
    <property type="component" value="Unassembled WGS sequence"/>
</dbReference>
<feature type="domain" description="Ig-like" evidence="3">
    <location>
        <begin position="492"/>
        <end position="575"/>
    </location>
</feature>
<dbReference type="InterPro" id="IPR036179">
    <property type="entry name" value="Ig-like_dom_sf"/>
</dbReference>
<comment type="caution">
    <text evidence="4">The sequence shown here is derived from an EMBL/GenBank/DDBJ whole genome shotgun (WGS) entry which is preliminary data.</text>
</comment>
<accession>A0ABQ5QI53</accession>
<dbReference type="InterPro" id="IPR007110">
    <property type="entry name" value="Ig-like_dom"/>
</dbReference>
<dbReference type="InterPro" id="IPR013783">
    <property type="entry name" value="Ig-like_fold"/>
</dbReference>
<dbReference type="Gene3D" id="2.60.40.10">
    <property type="entry name" value="Immunoglobulins"/>
    <property type="match status" value="6"/>
</dbReference>
<dbReference type="SUPFAM" id="SSF50974">
    <property type="entry name" value="Nitrous oxide reductase, N-terminal domain"/>
    <property type="match status" value="1"/>
</dbReference>
<dbReference type="Pfam" id="PF13927">
    <property type="entry name" value="Ig_3"/>
    <property type="match status" value="2"/>
</dbReference>
<evidence type="ECO:0000256" key="1">
    <source>
        <dbReference type="ARBA" id="ARBA00022737"/>
    </source>
</evidence>
<dbReference type="Gene3D" id="2.130.10.10">
    <property type="entry name" value="YVTN repeat-like/Quinoprotein amine dehydrogenase"/>
    <property type="match status" value="2"/>
</dbReference>
<organism evidence="4 5">
    <name type="scientific">Geothrix limicola</name>
    <dbReference type="NCBI Taxonomy" id="2927978"/>
    <lineage>
        <taxon>Bacteria</taxon>
        <taxon>Pseudomonadati</taxon>
        <taxon>Acidobacteriota</taxon>
        <taxon>Holophagae</taxon>
        <taxon>Holophagales</taxon>
        <taxon>Holophagaceae</taxon>
        <taxon>Geothrix</taxon>
    </lineage>
</organism>
<evidence type="ECO:0000313" key="4">
    <source>
        <dbReference type="EMBL" id="GLH74544.1"/>
    </source>
</evidence>
<dbReference type="PANTHER" id="PTHR44170:SF6">
    <property type="entry name" value="CONTACTIN"/>
    <property type="match status" value="1"/>
</dbReference>